<dbReference type="EC" id="2.1.1.195" evidence="5"/>
<evidence type="ECO:0000256" key="1">
    <source>
        <dbReference type="ARBA" id="ARBA00022573"/>
    </source>
</evidence>
<comment type="function">
    <text evidence="5">Catalyzes the methylation of C-1 in cobalt-precorrin-5B to form cobalt-precorrin-6A.</text>
</comment>
<sequence>MNLKLTSINGGLKIEVHENSSQKSGITTGSVATAASVAALLKLVDKAPDIVKITAPTTTLTVEIEDTSFIDNNTARAIVKKPNYNDPDVTRGMEIISEVTLTNNSGVIEITGGDGVGRVTKPGLQIPVGEYAINPVPRKMIKENIMKYLPEDNGAIIKIIIPDGKKIAPKTMNSRLGIIDGISILGTTGIARPMSSKAYTDSLRVQIDVALANGYKDLLFVPGNIGTRIAKEKLVLDEDEIIEMSNFVGYMLEEAHKTGKIRSITLFGHAGKLIKIAAGIFNTKQSVADARREIMTAYAGLVGANKKTLHDIYNCITTEDVIKILDENNITTEVFELIANKIVELCSLKYEGIKFHAVIVKMNGEILTPSHIQNIPFNKK</sequence>
<dbReference type="GO" id="GO:0043780">
    <property type="term" value="F:cobalt-precorrin-5B C1-methyltransferase activity"/>
    <property type="evidence" value="ECO:0007669"/>
    <property type="project" value="RHEA"/>
</dbReference>
<dbReference type="Gene3D" id="3.30.2110.10">
    <property type="entry name" value="CbiD-like"/>
    <property type="match status" value="1"/>
</dbReference>
<dbReference type="AlphaFoldDB" id="A0A328Q0S4"/>
<keyword evidence="4 5" id="KW-0949">S-adenosyl-L-methionine</keyword>
<comment type="pathway">
    <text evidence="5">Cofactor biosynthesis; adenosylcobalamin biosynthesis; cob(II)yrinate a,c-diamide from sirohydrochlorin (anaerobic route): step 6/10.</text>
</comment>
<dbReference type="RefSeq" id="WP_112149257.1">
    <property type="nucleotide sequence ID" value="NZ_NGJK01000005.1"/>
</dbReference>
<dbReference type="InterPro" id="IPR002748">
    <property type="entry name" value="CbiD"/>
</dbReference>
<dbReference type="HAMAP" id="MF_00787">
    <property type="entry name" value="CbiD"/>
    <property type="match status" value="1"/>
</dbReference>
<keyword evidence="3 5" id="KW-0808">Transferase</keyword>
<comment type="similarity">
    <text evidence="5">Belongs to the CbiD family.</text>
</comment>
<dbReference type="EMBL" id="NGJK01000005">
    <property type="protein sequence ID" value="RAP03801.1"/>
    <property type="molecule type" value="Genomic_DNA"/>
</dbReference>
<evidence type="ECO:0000313" key="7">
    <source>
        <dbReference type="Proteomes" id="UP000248557"/>
    </source>
</evidence>
<reference evidence="6 7" key="1">
    <citation type="submission" date="2017-05" db="EMBL/GenBank/DDBJ databases">
        <title>Host range expansion of the Methanosphaera genus to humans and monogastric animals involves recent and extensive reduction in genome content.</title>
        <authorList>
            <person name="Hoedt E.C."/>
            <person name="Volmer J.G."/>
            <person name="Parks D.H."/>
            <person name="Rosewarne C.P."/>
            <person name="Denman S.E."/>
            <person name="Mcsweeney C.S."/>
            <person name="O Cuiv P."/>
            <person name="Hugenholtz P."/>
            <person name="Tyson G.W."/>
            <person name="Morrison M."/>
        </authorList>
    </citation>
    <scope>NUCLEOTIDE SEQUENCE [LARGE SCALE GENOMIC DNA]</scope>
    <source>
        <strain evidence="6 7">PA5</strain>
    </source>
</reference>
<dbReference type="PIRSF" id="PIRSF026782">
    <property type="entry name" value="CbiD"/>
    <property type="match status" value="1"/>
</dbReference>
<evidence type="ECO:0000256" key="5">
    <source>
        <dbReference type="HAMAP-Rule" id="MF_00787"/>
    </source>
</evidence>
<dbReference type="InterPro" id="IPR036074">
    <property type="entry name" value="CbiD_sf"/>
</dbReference>
<dbReference type="NCBIfam" id="TIGR00312">
    <property type="entry name" value="cbiD"/>
    <property type="match status" value="1"/>
</dbReference>
<keyword evidence="1 5" id="KW-0169">Cobalamin biosynthesis</keyword>
<dbReference type="Proteomes" id="UP000248557">
    <property type="component" value="Unassembled WGS sequence"/>
</dbReference>
<dbReference type="SUPFAM" id="SSF111342">
    <property type="entry name" value="CbiD-like"/>
    <property type="match status" value="1"/>
</dbReference>
<comment type="caution">
    <text evidence="6">The sequence shown here is derived from an EMBL/GenBank/DDBJ whole genome shotgun (WGS) entry which is preliminary data.</text>
</comment>
<dbReference type="PANTHER" id="PTHR35863">
    <property type="entry name" value="COBALT-PRECORRIN-5B C(1)-METHYLTRANSFERASE"/>
    <property type="match status" value="1"/>
</dbReference>
<organism evidence="6 7">
    <name type="scientific">Methanosphaera stadtmanae</name>
    <dbReference type="NCBI Taxonomy" id="2317"/>
    <lineage>
        <taxon>Archaea</taxon>
        <taxon>Methanobacteriati</taxon>
        <taxon>Methanobacteriota</taxon>
        <taxon>Methanomada group</taxon>
        <taxon>Methanobacteria</taxon>
        <taxon>Methanobacteriales</taxon>
        <taxon>Methanobacteriaceae</taxon>
        <taxon>Methanosphaera</taxon>
    </lineage>
</organism>
<evidence type="ECO:0000256" key="3">
    <source>
        <dbReference type="ARBA" id="ARBA00022679"/>
    </source>
</evidence>
<evidence type="ECO:0000256" key="2">
    <source>
        <dbReference type="ARBA" id="ARBA00022603"/>
    </source>
</evidence>
<gene>
    <name evidence="5" type="primary">cbiD</name>
    <name evidence="6" type="ORF">CA615_00510</name>
</gene>
<comment type="catalytic activity">
    <reaction evidence="5">
        <text>Co-precorrin-5B + S-adenosyl-L-methionine = Co-precorrin-6A + S-adenosyl-L-homocysteine</text>
        <dbReference type="Rhea" id="RHEA:26285"/>
        <dbReference type="ChEBI" id="CHEBI:57856"/>
        <dbReference type="ChEBI" id="CHEBI:59789"/>
        <dbReference type="ChEBI" id="CHEBI:60063"/>
        <dbReference type="ChEBI" id="CHEBI:60064"/>
        <dbReference type="EC" id="2.1.1.195"/>
    </reaction>
</comment>
<proteinExistence type="inferred from homology"/>
<dbReference type="PANTHER" id="PTHR35863:SF1">
    <property type="entry name" value="COBALT-PRECORRIN-5B C(1)-METHYLTRANSFERASE"/>
    <property type="match status" value="1"/>
</dbReference>
<dbReference type="GO" id="GO:0032259">
    <property type="term" value="P:methylation"/>
    <property type="evidence" value="ECO:0007669"/>
    <property type="project" value="UniProtKB-KW"/>
</dbReference>
<keyword evidence="2 5" id="KW-0489">Methyltransferase</keyword>
<dbReference type="Pfam" id="PF01888">
    <property type="entry name" value="CbiD"/>
    <property type="match status" value="1"/>
</dbReference>
<accession>A0A328Q0S4</accession>
<dbReference type="GO" id="GO:0019251">
    <property type="term" value="P:anaerobic cobalamin biosynthetic process"/>
    <property type="evidence" value="ECO:0007669"/>
    <property type="project" value="UniProtKB-UniRule"/>
</dbReference>
<dbReference type="UniPathway" id="UPA00148">
    <property type="reaction ID" value="UER00227"/>
</dbReference>
<name>A0A328Q0S4_9EURY</name>
<evidence type="ECO:0000256" key="4">
    <source>
        <dbReference type="ARBA" id="ARBA00022691"/>
    </source>
</evidence>
<protein>
    <recommendedName>
        <fullName evidence="5">Cobalt-precorrin-5B C(1)-methyltransferase</fullName>
        <ecNumber evidence="5">2.1.1.195</ecNumber>
    </recommendedName>
    <alternativeName>
        <fullName evidence="5">Cobalt-precorrin-6A synthase</fullName>
    </alternativeName>
</protein>
<evidence type="ECO:0000313" key="6">
    <source>
        <dbReference type="EMBL" id="RAP03801.1"/>
    </source>
</evidence>